<dbReference type="InterPro" id="IPR006204">
    <property type="entry name" value="GHMP_kinase_N_dom"/>
</dbReference>
<dbReference type="Pfam" id="PF10509">
    <property type="entry name" value="GalKase_gal_bdg"/>
    <property type="match status" value="1"/>
</dbReference>
<dbReference type="GO" id="GO:0005524">
    <property type="term" value="F:ATP binding"/>
    <property type="evidence" value="ECO:0007669"/>
    <property type="project" value="UniProtKB-UniRule"/>
</dbReference>
<feature type="site" description="Transition state stabilizer" evidence="11">
    <location>
        <position position="27"/>
    </location>
</feature>
<feature type="domain" description="GHMP kinase C-terminal" evidence="14">
    <location>
        <begin position="285"/>
        <end position="365"/>
    </location>
</feature>
<dbReference type="GO" id="GO:0004335">
    <property type="term" value="F:galactokinase activity"/>
    <property type="evidence" value="ECO:0007669"/>
    <property type="project" value="UniProtKB-UniRule"/>
</dbReference>
<feature type="binding site" evidence="11">
    <location>
        <position position="67"/>
    </location>
    <ligand>
        <name>ATP</name>
        <dbReference type="ChEBI" id="CHEBI:30616"/>
    </ligand>
</feature>
<gene>
    <name evidence="11 16" type="primary">galK</name>
    <name evidence="16" type="ORF">ERS852456_02027</name>
</gene>
<keyword evidence="5 11" id="KW-0547">Nucleotide-binding</keyword>
<feature type="binding site" evidence="11">
    <location>
        <position position="130"/>
    </location>
    <ligand>
        <name>Mg(2+)</name>
        <dbReference type="ChEBI" id="CHEBI:18420"/>
    </ligand>
</feature>
<feature type="binding site" evidence="11">
    <location>
        <begin position="33"/>
        <end position="36"/>
    </location>
    <ligand>
        <name>substrate</name>
    </ligand>
</feature>
<sequence length="390" mass="43340">MKQKLYDKFAELFGATDDAHFYFAPGRVNLIGEHTDYNGGHVFPCALTLGTYGVARKREDRLMHFYSCNLDEIGVVETSLDDLTNKDCYDWANYPLGVVWTFSEKGYKLDTGFDMVIWGNIPNGAGLSSSASLEVLTGVILTDLYGITDLSPIDLALFGQYSENNFNGCNCGIMDQFTVAVGKKDNAIFLDTNTLQYEYAPILLEDSKIIITNSKVKHSLVTSEYNVRRQECADALSDLQKELSISSLGELTPEEFEEAKHLIRDEVRVKRAKHAVYENQRTIAAVKALKEGDITKFGELMNQSHVSLRDDYEVSCKEIDLLVDLSWNTPGVIGSRITGGGFGGCTVSIVKNEAVDDFIKNVGESYKEKFGYEAEFYVVDIGVGASRLDV</sequence>
<comment type="catalytic activity">
    <reaction evidence="11">
        <text>alpha-D-galactose + ATP = alpha-D-galactose 1-phosphate + ADP + H(+)</text>
        <dbReference type="Rhea" id="RHEA:13553"/>
        <dbReference type="ChEBI" id="CHEBI:15378"/>
        <dbReference type="ChEBI" id="CHEBI:28061"/>
        <dbReference type="ChEBI" id="CHEBI:30616"/>
        <dbReference type="ChEBI" id="CHEBI:58336"/>
        <dbReference type="ChEBI" id="CHEBI:456216"/>
        <dbReference type="EC" id="2.7.1.6"/>
    </reaction>
</comment>
<dbReference type="InterPro" id="IPR022963">
    <property type="entry name" value="Galactokinase_bac"/>
</dbReference>
<feature type="binding site" evidence="11">
    <location>
        <position position="225"/>
    </location>
    <ligand>
        <name>substrate</name>
    </ligand>
</feature>
<dbReference type="EC" id="2.7.1.6" evidence="11 12"/>
<dbReference type="PANTHER" id="PTHR10457">
    <property type="entry name" value="MEVALONATE KINASE/GALACTOKINASE"/>
    <property type="match status" value="1"/>
</dbReference>
<evidence type="ECO:0000256" key="9">
    <source>
        <dbReference type="ARBA" id="ARBA00023144"/>
    </source>
</evidence>
<evidence type="ECO:0000313" key="17">
    <source>
        <dbReference type="Proteomes" id="UP000095787"/>
    </source>
</evidence>
<evidence type="ECO:0000259" key="14">
    <source>
        <dbReference type="Pfam" id="PF08544"/>
    </source>
</evidence>
<dbReference type="GO" id="GO:0006012">
    <property type="term" value="P:galactose metabolic process"/>
    <property type="evidence" value="ECO:0007669"/>
    <property type="project" value="UniProtKB-UniRule"/>
</dbReference>
<dbReference type="PIRSF" id="PIRSF000530">
    <property type="entry name" value="Galactokinase"/>
    <property type="match status" value="1"/>
</dbReference>
<keyword evidence="8 11" id="KW-0460">Magnesium</keyword>
<dbReference type="InterPro" id="IPR019741">
    <property type="entry name" value="Galactokinase_CS"/>
</dbReference>
<feature type="domain" description="GHMP kinase N-terminal" evidence="13">
    <location>
        <begin position="93"/>
        <end position="182"/>
    </location>
</feature>
<comment type="subcellular location">
    <subcellularLocation>
        <location evidence="11">Cytoplasm</location>
    </subcellularLocation>
</comment>
<accession>A0A174DIA2</accession>
<name>A0A174DIA2_9FIRM</name>
<dbReference type="InterPro" id="IPR019539">
    <property type="entry name" value="GalKase_N"/>
</dbReference>
<reference evidence="16 17" key="1">
    <citation type="submission" date="2015-09" db="EMBL/GenBank/DDBJ databases">
        <authorList>
            <consortium name="Pathogen Informatics"/>
        </authorList>
    </citation>
    <scope>NUCLEOTIDE SEQUENCE [LARGE SCALE GENOMIC DNA]</scope>
    <source>
        <strain evidence="16 17">2789STDY5834841</strain>
    </source>
</reference>
<dbReference type="Pfam" id="PF00288">
    <property type="entry name" value="GHMP_kinases_N"/>
    <property type="match status" value="1"/>
</dbReference>
<dbReference type="SUPFAM" id="SSF55060">
    <property type="entry name" value="GHMP Kinase, C-terminal domain"/>
    <property type="match status" value="1"/>
</dbReference>
<evidence type="ECO:0000256" key="5">
    <source>
        <dbReference type="ARBA" id="ARBA00022741"/>
    </source>
</evidence>
<evidence type="ECO:0000313" key="16">
    <source>
        <dbReference type="EMBL" id="CUO25322.1"/>
    </source>
</evidence>
<keyword evidence="3 11" id="KW-0808">Transferase</keyword>
<keyword evidence="7 11" id="KW-0067">ATP-binding</keyword>
<keyword evidence="6 11" id="KW-0418">Kinase</keyword>
<evidence type="ECO:0000259" key="13">
    <source>
        <dbReference type="Pfam" id="PF00288"/>
    </source>
</evidence>
<dbReference type="InterPro" id="IPR000705">
    <property type="entry name" value="Galactokinase"/>
</dbReference>
<dbReference type="PROSITE" id="PS00106">
    <property type="entry name" value="GALACTOKINASE"/>
    <property type="match status" value="1"/>
</dbReference>
<dbReference type="SUPFAM" id="SSF54211">
    <property type="entry name" value="Ribosomal protein S5 domain 2-like"/>
    <property type="match status" value="1"/>
</dbReference>
<comment type="function">
    <text evidence="11">Catalyzes the transfer of the gamma-phosphate of ATP to D-galactose to form alpha-D-galactose-1-phosphate (Gal-1-P).</text>
</comment>
<keyword evidence="4 11" id="KW-0479">Metal-binding</keyword>
<dbReference type="FunFam" id="3.30.230.10:FF:000017">
    <property type="entry name" value="Galactokinase"/>
    <property type="match status" value="1"/>
</dbReference>
<evidence type="ECO:0000256" key="3">
    <source>
        <dbReference type="ARBA" id="ARBA00022679"/>
    </source>
</evidence>
<dbReference type="Proteomes" id="UP000095787">
    <property type="component" value="Unassembled WGS sequence"/>
</dbReference>
<protein>
    <recommendedName>
        <fullName evidence="11 12">Galactokinase</fullName>
        <ecNumber evidence="11 12">2.7.1.6</ecNumber>
    </recommendedName>
    <alternativeName>
        <fullName evidence="11">Galactose kinase</fullName>
    </alternativeName>
</protein>
<dbReference type="HAMAP" id="MF_00246">
    <property type="entry name" value="Galactokinase"/>
    <property type="match status" value="1"/>
</dbReference>
<evidence type="ECO:0000256" key="2">
    <source>
        <dbReference type="ARBA" id="ARBA00022490"/>
    </source>
</evidence>
<dbReference type="Gene3D" id="3.30.230.10">
    <property type="match status" value="1"/>
</dbReference>
<keyword evidence="10 11" id="KW-0119">Carbohydrate metabolism</keyword>
<keyword evidence="2 11" id="KW-0963">Cytoplasm</keyword>
<evidence type="ECO:0000256" key="10">
    <source>
        <dbReference type="ARBA" id="ARBA00023277"/>
    </source>
</evidence>
<dbReference type="NCBIfam" id="TIGR00131">
    <property type="entry name" value="gal_kin"/>
    <property type="match status" value="1"/>
</dbReference>
<comment type="similarity">
    <text evidence="1 11">Belongs to the GHMP kinase family. GalK subfamily.</text>
</comment>
<dbReference type="PRINTS" id="PR00473">
    <property type="entry name" value="GALCTOKINASE"/>
</dbReference>
<evidence type="ECO:0000256" key="12">
    <source>
        <dbReference type="NCBIfam" id="TIGR00131"/>
    </source>
</evidence>
<dbReference type="PANTHER" id="PTHR10457:SF7">
    <property type="entry name" value="GALACTOKINASE-RELATED"/>
    <property type="match status" value="1"/>
</dbReference>
<dbReference type="InterPro" id="IPR006203">
    <property type="entry name" value="GHMP_knse_ATP-bd_CS"/>
</dbReference>
<feature type="binding site" evidence="11">
    <location>
        <begin position="124"/>
        <end position="130"/>
    </location>
    <ligand>
        <name>ATP</name>
        <dbReference type="ChEBI" id="CHEBI:30616"/>
    </ligand>
</feature>
<dbReference type="GO" id="GO:0000287">
    <property type="term" value="F:magnesium ion binding"/>
    <property type="evidence" value="ECO:0007669"/>
    <property type="project" value="UniProtKB-UniRule"/>
</dbReference>
<dbReference type="RefSeq" id="WP_055159187.1">
    <property type="nucleotide sequence ID" value="NZ_CYZO01000027.1"/>
</dbReference>
<dbReference type="PRINTS" id="PR00959">
    <property type="entry name" value="MEVGALKINASE"/>
</dbReference>
<evidence type="ECO:0000256" key="7">
    <source>
        <dbReference type="ARBA" id="ARBA00022840"/>
    </source>
</evidence>
<evidence type="ECO:0000256" key="11">
    <source>
        <dbReference type="HAMAP-Rule" id="MF_00246"/>
    </source>
</evidence>
<evidence type="ECO:0000256" key="4">
    <source>
        <dbReference type="ARBA" id="ARBA00022723"/>
    </source>
</evidence>
<dbReference type="InterPro" id="IPR036554">
    <property type="entry name" value="GHMP_kinase_C_sf"/>
</dbReference>
<feature type="binding site" evidence="11">
    <location>
        <position position="163"/>
    </location>
    <ligand>
        <name>Mg(2+)</name>
        <dbReference type="ChEBI" id="CHEBI:18420"/>
    </ligand>
</feature>
<feature type="active site" description="Proton acceptor" evidence="11">
    <location>
        <position position="175"/>
    </location>
</feature>
<dbReference type="FunFam" id="3.30.70.890:FF:000001">
    <property type="entry name" value="Galactokinase"/>
    <property type="match status" value="1"/>
</dbReference>
<dbReference type="NCBIfam" id="NF003705">
    <property type="entry name" value="PRK05322.1"/>
    <property type="match status" value="1"/>
</dbReference>
<dbReference type="UniPathway" id="UPA00214"/>
<evidence type="ECO:0000256" key="8">
    <source>
        <dbReference type="ARBA" id="ARBA00022842"/>
    </source>
</evidence>
<dbReference type="GO" id="GO:0005829">
    <property type="term" value="C:cytosol"/>
    <property type="evidence" value="ECO:0007669"/>
    <property type="project" value="TreeGrafter"/>
</dbReference>
<dbReference type="InterPro" id="IPR006206">
    <property type="entry name" value="Mevalonate/galactokinase"/>
</dbReference>
<dbReference type="AlphaFoldDB" id="A0A174DIA2"/>
<dbReference type="PROSITE" id="PS00627">
    <property type="entry name" value="GHMP_KINASES_ATP"/>
    <property type="match status" value="1"/>
</dbReference>
<evidence type="ECO:0000256" key="1">
    <source>
        <dbReference type="ARBA" id="ARBA00006566"/>
    </source>
</evidence>
<dbReference type="EMBL" id="CYZO01000027">
    <property type="protein sequence ID" value="CUO25322.1"/>
    <property type="molecule type" value="Genomic_DNA"/>
</dbReference>
<dbReference type="InterPro" id="IPR014721">
    <property type="entry name" value="Ribsml_uS5_D2-typ_fold_subgr"/>
</dbReference>
<dbReference type="Pfam" id="PF08544">
    <property type="entry name" value="GHMP_kinases_C"/>
    <property type="match status" value="1"/>
</dbReference>
<evidence type="ECO:0000259" key="15">
    <source>
        <dbReference type="Pfam" id="PF10509"/>
    </source>
</evidence>
<dbReference type="InterPro" id="IPR020568">
    <property type="entry name" value="Ribosomal_Su5_D2-typ_SF"/>
</dbReference>
<organism evidence="16 17">
    <name type="scientific">[Ruminococcus] torques</name>
    <dbReference type="NCBI Taxonomy" id="33039"/>
    <lineage>
        <taxon>Bacteria</taxon>
        <taxon>Bacillati</taxon>
        <taxon>Bacillota</taxon>
        <taxon>Clostridia</taxon>
        <taxon>Lachnospirales</taxon>
        <taxon>Lachnospiraceae</taxon>
        <taxon>Mediterraneibacter</taxon>
    </lineage>
</organism>
<dbReference type="InterPro" id="IPR013750">
    <property type="entry name" value="GHMP_kinase_C_dom"/>
</dbReference>
<keyword evidence="9 11" id="KW-0299">Galactose metabolism</keyword>
<evidence type="ECO:0000256" key="6">
    <source>
        <dbReference type="ARBA" id="ARBA00022777"/>
    </source>
</evidence>
<dbReference type="Gene3D" id="3.30.70.890">
    <property type="entry name" value="GHMP kinase, C-terminal domain"/>
    <property type="match status" value="1"/>
</dbReference>
<feature type="domain" description="Galactokinase N-terminal" evidence="15">
    <location>
        <begin position="8"/>
        <end position="57"/>
    </location>
</feature>
<comment type="pathway">
    <text evidence="11">Carbohydrate metabolism; galactose metabolism.</text>
</comment>
<proteinExistence type="inferred from homology"/>